<feature type="compositionally biased region" description="Polar residues" evidence="1">
    <location>
        <begin position="466"/>
        <end position="484"/>
    </location>
</feature>
<dbReference type="RefSeq" id="XP_064665472.1">
    <property type="nucleotide sequence ID" value="XM_064813920.1"/>
</dbReference>
<reference evidence="2" key="2">
    <citation type="submission" date="2023-05" db="EMBL/GenBank/DDBJ databases">
        <authorList>
            <consortium name="Lawrence Berkeley National Laboratory"/>
            <person name="Steindorff A."/>
            <person name="Hensen N."/>
            <person name="Bonometti L."/>
            <person name="Westerberg I."/>
            <person name="Brannstrom I.O."/>
            <person name="Guillou S."/>
            <person name="Cros-Aarteil S."/>
            <person name="Calhoun S."/>
            <person name="Haridas S."/>
            <person name="Kuo A."/>
            <person name="Mondo S."/>
            <person name="Pangilinan J."/>
            <person name="Riley R."/>
            <person name="Labutti K."/>
            <person name="Andreopoulos B."/>
            <person name="Lipzen A."/>
            <person name="Chen C."/>
            <person name="Yanf M."/>
            <person name="Daum C."/>
            <person name="Ng V."/>
            <person name="Clum A."/>
            <person name="Ohm R."/>
            <person name="Martin F."/>
            <person name="Silar P."/>
            <person name="Natvig D."/>
            <person name="Lalanne C."/>
            <person name="Gautier V."/>
            <person name="Ament-Velasquez S.L."/>
            <person name="Kruys A."/>
            <person name="Hutchinson M.I."/>
            <person name="Powell A.J."/>
            <person name="Barry K."/>
            <person name="Miller A.N."/>
            <person name="Grigoriev I.V."/>
            <person name="Debuchy R."/>
            <person name="Gladieux P."/>
            <person name="Thoren M.H."/>
            <person name="Johannesson H."/>
        </authorList>
    </citation>
    <scope>NUCLEOTIDE SEQUENCE</scope>
    <source>
        <strain evidence="2">CBS 508.74</strain>
    </source>
</reference>
<dbReference type="EMBL" id="MU853368">
    <property type="protein sequence ID" value="KAK4107902.1"/>
    <property type="molecule type" value="Genomic_DNA"/>
</dbReference>
<protein>
    <recommendedName>
        <fullName evidence="4">C2H2-type domain-containing protein</fullName>
    </recommendedName>
</protein>
<feature type="region of interest" description="Disordered" evidence="1">
    <location>
        <begin position="297"/>
        <end position="333"/>
    </location>
</feature>
<evidence type="ECO:0000313" key="3">
    <source>
        <dbReference type="Proteomes" id="UP001302812"/>
    </source>
</evidence>
<organism evidence="2 3">
    <name type="scientific">Canariomyces notabilis</name>
    <dbReference type="NCBI Taxonomy" id="2074819"/>
    <lineage>
        <taxon>Eukaryota</taxon>
        <taxon>Fungi</taxon>
        <taxon>Dikarya</taxon>
        <taxon>Ascomycota</taxon>
        <taxon>Pezizomycotina</taxon>
        <taxon>Sordariomycetes</taxon>
        <taxon>Sordariomycetidae</taxon>
        <taxon>Sordariales</taxon>
        <taxon>Chaetomiaceae</taxon>
        <taxon>Canariomyces</taxon>
    </lineage>
</organism>
<name>A0AAN6QIH8_9PEZI</name>
<dbReference type="PANTHER" id="PTHR38166:SF1">
    <property type="entry name" value="C2H2-TYPE DOMAIN-CONTAINING PROTEIN"/>
    <property type="match status" value="1"/>
</dbReference>
<feature type="region of interest" description="Disordered" evidence="1">
    <location>
        <begin position="452"/>
        <end position="486"/>
    </location>
</feature>
<sequence length="560" mass="62204">MSLGKFPSRLDTRVPVVQVLPLSRPRDATGEAGQARFVRPLRRESLPQRSSVLNTAPVTESKLESAEEAASREHLSFEWETETLMDTASNSVEDSPRTQYPCPFRKRNPVRFNVRDHGRCANAPFNSMYELRCHLVSHHRRKRPRYHCRRCLAEFEAEAALERHMMLPRDEMCEVNPKPALGDPENGITEETEEVLTADGTTYAEDWTWERIWRLLFPQDTEIPHSDFQPVIELAEVDHVFDQGQEALKASLREKLRLLLPDTIDDHYCSFVTGQLDLIFETHRADMMRKSLALCGSTSAGESVPIPPRRPNRRSRRSTLLQPGGIPHRSHPVAPDQTLAAVEETRASVTRRHGIASFIPVTLKTGKQPPAHHHGTGTAPLSSIQHPFGEARPSLPPADLETTTTLPRDPRDSGIGMPCDICECEPDQCKCRSSSGSSSSSTALCRLQQLGKEQHTVESEPKRGSSELSEYVSPTGSSTRSLPSPGQVALAARQELRAYKPTLRVNTRVLDGSATEDGFGTVMDGCGHGDGDVCAGGGERGFFSPQSFKQRVLRQQLMGN</sequence>
<proteinExistence type="predicted"/>
<evidence type="ECO:0008006" key="4">
    <source>
        <dbReference type="Google" id="ProtNLM"/>
    </source>
</evidence>
<comment type="caution">
    <text evidence="2">The sequence shown here is derived from an EMBL/GenBank/DDBJ whole genome shotgun (WGS) entry which is preliminary data.</text>
</comment>
<keyword evidence="3" id="KW-1185">Reference proteome</keyword>
<feature type="compositionally biased region" description="Polar residues" evidence="1">
    <location>
        <begin position="48"/>
        <end position="58"/>
    </location>
</feature>
<reference evidence="2" key="1">
    <citation type="journal article" date="2023" name="Mol. Phylogenet. Evol.">
        <title>Genome-scale phylogeny and comparative genomics of the fungal order Sordariales.</title>
        <authorList>
            <person name="Hensen N."/>
            <person name="Bonometti L."/>
            <person name="Westerberg I."/>
            <person name="Brannstrom I.O."/>
            <person name="Guillou S."/>
            <person name="Cros-Aarteil S."/>
            <person name="Calhoun S."/>
            <person name="Haridas S."/>
            <person name="Kuo A."/>
            <person name="Mondo S."/>
            <person name="Pangilinan J."/>
            <person name="Riley R."/>
            <person name="LaButti K."/>
            <person name="Andreopoulos B."/>
            <person name="Lipzen A."/>
            <person name="Chen C."/>
            <person name="Yan M."/>
            <person name="Daum C."/>
            <person name="Ng V."/>
            <person name="Clum A."/>
            <person name="Steindorff A."/>
            <person name="Ohm R.A."/>
            <person name="Martin F."/>
            <person name="Silar P."/>
            <person name="Natvig D.O."/>
            <person name="Lalanne C."/>
            <person name="Gautier V."/>
            <person name="Ament-Velasquez S.L."/>
            <person name="Kruys A."/>
            <person name="Hutchinson M.I."/>
            <person name="Powell A.J."/>
            <person name="Barry K."/>
            <person name="Miller A.N."/>
            <person name="Grigoriev I.V."/>
            <person name="Debuchy R."/>
            <person name="Gladieux P."/>
            <person name="Hiltunen Thoren M."/>
            <person name="Johannesson H."/>
        </authorList>
    </citation>
    <scope>NUCLEOTIDE SEQUENCE</scope>
    <source>
        <strain evidence="2">CBS 508.74</strain>
    </source>
</reference>
<evidence type="ECO:0000256" key="1">
    <source>
        <dbReference type="SAM" id="MobiDB-lite"/>
    </source>
</evidence>
<gene>
    <name evidence="2" type="ORF">N656DRAFT_772283</name>
</gene>
<accession>A0AAN6QIH8</accession>
<dbReference type="AlphaFoldDB" id="A0AAN6QIH8"/>
<feature type="region of interest" description="Disordered" evidence="1">
    <location>
        <begin position="364"/>
        <end position="414"/>
    </location>
</feature>
<dbReference type="PANTHER" id="PTHR38166">
    <property type="entry name" value="C2H2-TYPE DOMAIN-CONTAINING PROTEIN-RELATED"/>
    <property type="match status" value="1"/>
</dbReference>
<feature type="compositionally biased region" description="Basic and acidic residues" evidence="1">
    <location>
        <begin position="452"/>
        <end position="465"/>
    </location>
</feature>
<evidence type="ECO:0000313" key="2">
    <source>
        <dbReference type="EMBL" id="KAK4107902.1"/>
    </source>
</evidence>
<dbReference type="GeneID" id="89938045"/>
<dbReference type="Proteomes" id="UP001302812">
    <property type="component" value="Unassembled WGS sequence"/>
</dbReference>
<feature type="region of interest" description="Disordered" evidence="1">
    <location>
        <begin position="48"/>
        <end position="69"/>
    </location>
</feature>